<comment type="similarity">
    <text evidence="1">Belongs to the HscB family.</text>
</comment>
<accession>A0AAF0E9S3</accession>
<evidence type="ECO:0000256" key="1">
    <source>
        <dbReference type="ARBA" id="ARBA00010476"/>
    </source>
</evidence>
<dbReference type="Gene3D" id="1.20.1280.20">
    <property type="entry name" value="HscB, C-terminal domain"/>
    <property type="match status" value="1"/>
</dbReference>
<dbReference type="SUPFAM" id="SSF46565">
    <property type="entry name" value="Chaperone J-domain"/>
    <property type="match status" value="1"/>
</dbReference>
<keyword evidence="2" id="KW-0143">Chaperone</keyword>
<dbReference type="GO" id="GO:0051087">
    <property type="term" value="F:protein-folding chaperone binding"/>
    <property type="evidence" value="ECO:0007669"/>
    <property type="project" value="InterPro"/>
</dbReference>
<name>A0AAF0E9S3_9BASI</name>
<dbReference type="PROSITE" id="PS50076">
    <property type="entry name" value="DNAJ_2"/>
    <property type="match status" value="1"/>
</dbReference>
<dbReference type="Gene3D" id="1.10.287.110">
    <property type="entry name" value="DnaJ domain"/>
    <property type="match status" value="1"/>
</dbReference>
<dbReference type="GO" id="GO:0005739">
    <property type="term" value="C:mitochondrion"/>
    <property type="evidence" value="ECO:0007669"/>
    <property type="project" value="TreeGrafter"/>
</dbReference>
<dbReference type="InterPro" id="IPR001623">
    <property type="entry name" value="DnaJ_domain"/>
</dbReference>
<dbReference type="Pfam" id="PF07743">
    <property type="entry name" value="HSCB_C"/>
    <property type="match status" value="1"/>
</dbReference>
<dbReference type="SMART" id="SM00271">
    <property type="entry name" value="DnaJ"/>
    <property type="match status" value="1"/>
</dbReference>
<dbReference type="PANTHER" id="PTHR14021">
    <property type="entry name" value="IRON-SULFUR CLUSTER CO-CHAPERONE PROTEIN HSCB"/>
    <property type="match status" value="1"/>
</dbReference>
<dbReference type="InterPro" id="IPR036869">
    <property type="entry name" value="J_dom_sf"/>
</dbReference>
<sequence>MTFLRWTRALAWTQQKKGVGHVNMVSSMAKRVGLAARAYTTQKSCAQCGTSNPTASLQSNKCQTLQSLPSSVDYYEVLGIPWDTVPKQGWQLDLGTLKSQWRRTMALTHPDRLVNKPVSEQEMGANQSTILNKAYETLRQPLSRVLYLLERQGIDGIPEGTSMADPSLLMEVMELQEALAEAEDEATVQQVQEANQAHMQNVLAALDQAFTDTPLDTQRVQALAMQLRYWTNIEKAIREWQPGQRPDMQH</sequence>
<evidence type="ECO:0000259" key="3">
    <source>
        <dbReference type="PROSITE" id="PS50076"/>
    </source>
</evidence>
<gene>
    <name evidence="4" type="primary">JAC1</name>
    <name evidence="4" type="ORF">MEQU1_000270</name>
</gene>
<evidence type="ECO:0000313" key="5">
    <source>
        <dbReference type="Proteomes" id="UP001214415"/>
    </source>
</evidence>
<keyword evidence="5" id="KW-1185">Reference proteome</keyword>
<dbReference type="InterPro" id="IPR036386">
    <property type="entry name" value="HscB_C_sf"/>
</dbReference>
<dbReference type="EMBL" id="CP119900">
    <property type="protein sequence ID" value="WFD21615.1"/>
    <property type="molecule type" value="Genomic_DNA"/>
</dbReference>
<protein>
    <submittedName>
        <fullName evidence="4">Molecular chaperone</fullName>
    </submittedName>
</protein>
<organism evidence="4 5">
    <name type="scientific">Malassezia equina</name>
    <dbReference type="NCBI Taxonomy" id="1381935"/>
    <lineage>
        <taxon>Eukaryota</taxon>
        <taxon>Fungi</taxon>
        <taxon>Dikarya</taxon>
        <taxon>Basidiomycota</taxon>
        <taxon>Ustilaginomycotina</taxon>
        <taxon>Malasseziomycetes</taxon>
        <taxon>Malasseziales</taxon>
        <taxon>Malasseziaceae</taxon>
        <taxon>Malassezia</taxon>
    </lineage>
</organism>
<dbReference type="InterPro" id="IPR009073">
    <property type="entry name" value="HscB_oligo_C"/>
</dbReference>
<dbReference type="PANTHER" id="PTHR14021:SF15">
    <property type="entry name" value="IRON-SULFUR CLUSTER CO-CHAPERONE PROTEIN HSCB"/>
    <property type="match status" value="1"/>
</dbReference>
<evidence type="ECO:0000256" key="2">
    <source>
        <dbReference type="ARBA" id="ARBA00023186"/>
    </source>
</evidence>
<dbReference type="GO" id="GO:0051259">
    <property type="term" value="P:protein complex oligomerization"/>
    <property type="evidence" value="ECO:0007669"/>
    <property type="project" value="InterPro"/>
</dbReference>
<dbReference type="Proteomes" id="UP001214415">
    <property type="component" value="Chromosome 1"/>
</dbReference>
<dbReference type="InterPro" id="IPR004640">
    <property type="entry name" value="HscB"/>
</dbReference>
<dbReference type="SUPFAM" id="SSF47144">
    <property type="entry name" value="HSC20 (HSCB), C-terminal oligomerisation domain"/>
    <property type="match status" value="1"/>
</dbReference>
<reference evidence="4" key="1">
    <citation type="submission" date="2023-03" db="EMBL/GenBank/DDBJ databases">
        <title>Mating type loci evolution in Malassezia.</title>
        <authorList>
            <person name="Coelho M.A."/>
        </authorList>
    </citation>
    <scope>NUCLEOTIDE SEQUENCE</scope>
    <source>
        <strain evidence="4">CBS 12830</strain>
    </source>
</reference>
<proteinExistence type="inferred from homology"/>
<evidence type="ECO:0000313" key="4">
    <source>
        <dbReference type="EMBL" id="WFD21615.1"/>
    </source>
</evidence>
<dbReference type="NCBIfam" id="TIGR00714">
    <property type="entry name" value="hscB"/>
    <property type="match status" value="1"/>
</dbReference>
<dbReference type="CDD" id="cd06257">
    <property type="entry name" value="DnaJ"/>
    <property type="match status" value="1"/>
</dbReference>
<feature type="domain" description="J" evidence="3">
    <location>
        <begin position="73"/>
        <end position="158"/>
    </location>
</feature>
<dbReference type="GO" id="GO:0001671">
    <property type="term" value="F:ATPase activator activity"/>
    <property type="evidence" value="ECO:0007669"/>
    <property type="project" value="InterPro"/>
</dbReference>
<dbReference type="GO" id="GO:0044571">
    <property type="term" value="P:[2Fe-2S] cluster assembly"/>
    <property type="evidence" value="ECO:0007669"/>
    <property type="project" value="InterPro"/>
</dbReference>
<dbReference type="AlphaFoldDB" id="A0AAF0E9S3"/>